<feature type="region of interest" description="Disordered" evidence="1">
    <location>
        <begin position="1"/>
        <end position="60"/>
    </location>
</feature>
<sequence>MPEAPVINNAPVASSDLGDEGSTSEGSSIEPGDQPGDIRSTRQLHGAGHGAVLLSQLRRR</sequence>
<evidence type="ECO:0000313" key="3">
    <source>
        <dbReference type="Proteomes" id="UP001432000"/>
    </source>
</evidence>
<proteinExistence type="predicted"/>
<accession>A0ABZ2PN68</accession>
<dbReference type="EMBL" id="CP147846">
    <property type="protein sequence ID" value="WXG70606.1"/>
    <property type="molecule type" value="Genomic_DNA"/>
</dbReference>
<keyword evidence="3" id="KW-1185">Reference proteome</keyword>
<protein>
    <submittedName>
        <fullName evidence="2">Uncharacterized protein</fullName>
    </submittedName>
</protein>
<dbReference type="RefSeq" id="WP_338892117.1">
    <property type="nucleotide sequence ID" value="NZ_CP147846.1"/>
</dbReference>
<reference evidence="2 3" key="1">
    <citation type="submission" date="2024-03" db="EMBL/GenBank/DDBJ databases">
        <title>Natural products discovery in diverse microorganisms through a two-stage MS feature dereplication strategy.</title>
        <authorList>
            <person name="Zhang R."/>
        </authorList>
    </citation>
    <scope>NUCLEOTIDE SEQUENCE [LARGE SCALE GENOMIC DNA]</scope>
    <source>
        <strain evidence="2 3">18930</strain>
    </source>
</reference>
<evidence type="ECO:0000313" key="2">
    <source>
        <dbReference type="EMBL" id="WXG70606.1"/>
    </source>
</evidence>
<evidence type="ECO:0000256" key="1">
    <source>
        <dbReference type="SAM" id="MobiDB-lite"/>
    </source>
</evidence>
<organism evidence="2 3">
    <name type="scientific">Rhodococcus sovatensis</name>
    <dbReference type="NCBI Taxonomy" id="1805840"/>
    <lineage>
        <taxon>Bacteria</taxon>
        <taxon>Bacillati</taxon>
        <taxon>Actinomycetota</taxon>
        <taxon>Actinomycetes</taxon>
        <taxon>Mycobacteriales</taxon>
        <taxon>Nocardiaceae</taxon>
        <taxon>Rhodococcus</taxon>
    </lineage>
</organism>
<name>A0ABZ2PN68_9NOCA</name>
<dbReference type="Proteomes" id="UP001432000">
    <property type="component" value="Chromosome"/>
</dbReference>
<gene>
    <name evidence="2" type="ORF">WDS16_08970</name>
</gene>